<sequence>MKNLIHSHSACVASPLSHLLRFVPLYLTLLLVSLLLFLTLLLPLAFVTVAVFATVHPFFLRSATDLHGGVSFLFLGHWGCLSLWRTWPSSVKLCQGSIVFPSLCFGFSWQQREA</sequence>
<dbReference type="EMBL" id="JAYWIO010000006">
    <property type="protein sequence ID" value="KAK7256127.1"/>
    <property type="molecule type" value="Genomic_DNA"/>
</dbReference>
<organism evidence="2 3">
    <name type="scientific">Crotalaria pallida</name>
    <name type="common">Smooth rattlebox</name>
    <name type="synonym">Crotalaria striata</name>
    <dbReference type="NCBI Taxonomy" id="3830"/>
    <lineage>
        <taxon>Eukaryota</taxon>
        <taxon>Viridiplantae</taxon>
        <taxon>Streptophyta</taxon>
        <taxon>Embryophyta</taxon>
        <taxon>Tracheophyta</taxon>
        <taxon>Spermatophyta</taxon>
        <taxon>Magnoliopsida</taxon>
        <taxon>eudicotyledons</taxon>
        <taxon>Gunneridae</taxon>
        <taxon>Pentapetalae</taxon>
        <taxon>rosids</taxon>
        <taxon>fabids</taxon>
        <taxon>Fabales</taxon>
        <taxon>Fabaceae</taxon>
        <taxon>Papilionoideae</taxon>
        <taxon>50 kb inversion clade</taxon>
        <taxon>genistoids sensu lato</taxon>
        <taxon>core genistoids</taxon>
        <taxon>Crotalarieae</taxon>
        <taxon>Crotalaria</taxon>
    </lineage>
</organism>
<evidence type="ECO:0000313" key="2">
    <source>
        <dbReference type="EMBL" id="KAK7256127.1"/>
    </source>
</evidence>
<protein>
    <recommendedName>
        <fullName evidence="4">Transmembrane protein</fullName>
    </recommendedName>
</protein>
<keyword evidence="1" id="KW-0472">Membrane</keyword>
<dbReference type="Proteomes" id="UP001372338">
    <property type="component" value="Unassembled WGS sequence"/>
</dbReference>
<reference evidence="2 3" key="1">
    <citation type="submission" date="2024-01" db="EMBL/GenBank/DDBJ databases">
        <title>The genomes of 5 underutilized Papilionoideae crops provide insights into root nodulation and disease resistanc.</title>
        <authorList>
            <person name="Yuan L."/>
        </authorList>
    </citation>
    <scope>NUCLEOTIDE SEQUENCE [LARGE SCALE GENOMIC DNA]</scope>
    <source>
        <strain evidence="2">ZHUSHIDOU_FW_LH</strain>
        <tissue evidence="2">Leaf</tissue>
    </source>
</reference>
<dbReference type="AlphaFoldDB" id="A0AAN9EES5"/>
<evidence type="ECO:0000256" key="1">
    <source>
        <dbReference type="SAM" id="Phobius"/>
    </source>
</evidence>
<name>A0AAN9EES5_CROPI</name>
<comment type="caution">
    <text evidence="2">The sequence shown here is derived from an EMBL/GenBank/DDBJ whole genome shotgun (WGS) entry which is preliminary data.</text>
</comment>
<keyword evidence="1" id="KW-0812">Transmembrane</keyword>
<evidence type="ECO:0008006" key="4">
    <source>
        <dbReference type="Google" id="ProtNLM"/>
    </source>
</evidence>
<evidence type="ECO:0000313" key="3">
    <source>
        <dbReference type="Proteomes" id="UP001372338"/>
    </source>
</evidence>
<accession>A0AAN9EES5</accession>
<proteinExistence type="predicted"/>
<keyword evidence="1" id="KW-1133">Transmembrane helix</keyword>
<feature type="transmembrane region" description="Helical" evidence="1">
    <location>
        <begin position="25"/>
        <end position="54"/>
    </location>
</feature>
<keyword evidence="3" id="KW-1185">Reference proteome</keyword>
<gene>
    <name evidence="2" type="ORF">RIF29_29562</name>
</gene>